<dbReference type="InterPro" id="IPR045069">
    <property type="entry name" value="MATE_euk"/>
</dbReference>
<accession>A0A803R413</accession>
<feature type="transmembrane region" description="Helical" evidence="6">
    <location>
        <begin position="303"/>
        <end position="331"/>
    </location>
</feature>
<keyword evidence="5 6" id="KW-0472">Membrane</keyword>
<comment type="subcellular location">
    <subcellularLocation>
        <location evidence="1">Membrane</location>
        <topology evidence="1">Multi-pass membrane protein</topology>
    </subcellularLocation>
</comment>
<feature type="transmembrane region" description="Helical" evidence="6">
    <location>
        <begin position="168"/>
        <end position="189"/>
    </location>
</feature>
<keyword evidence="3 6" id="KW-0812">Transmembrane</keyword>
<protein>
    <recommendedName>
        <fullName evidence="6">Protein DETOXIFICATION</fullName>
    </recommendedName>
    <alternativeName>
        <fullName evidence="6">Multidrug and toxic compound extrusion protein</fullName>
    </alternativeName>
</protein>
<dbReference type="NCBIfam" id="TIGR00797">
    <property type="entry name" value="matE"/>
    <property type="match status" value="1"/>
</dbReference>
<evidence type="ECO:0000256" key="1">
    <source>
        <dbReference type="ARBA" id="ARBA00004141"/>
    </source>
</evidence>
<evidence type="ECO:0000256" key="2">
    <source>
        <dbReference type="ARBA" id="ARBA00010199"/>
    </source>
</evidence>
<dbReference type="AlphaFoldDB" id="A0A803R413"/>
<feature type="transmembrane region" description="Helical" evidence="6">
    <location>
        <begin position="201"/>
        <end position="223"/>
    </location>
</feature>
<dbReference type="OrthoDB" id="2126698at2759"/>
<dbReference type="EnsemblPlants" id="novel_model_4834_5bd9a17a">
    <property type="protein sequence ID" value="cds.novel_model_4834_5bd9a17a"/>
    <property type="gene ID" value="novel_gene_2523_5bd9a17a"/>
</dbReference>
<dbReference type="GO" id="GO:0015297">
    <property type="term" value="F:antiporter activity"/>
    <property type="evidence" value="ECO:0007669"/>
    <property type="project" value="InterPro"/>
</dbReference>
<dbReference type="GO" id="GO:0042910">
    <property type="term" value="F:xenobiotic transmembrane transporter activity"/>
    <property type="evidence" value="ECO:0007669"/>
    <property type="project" value="InterPro"/>
</dbReference>
<organism evidence="7 8">
    <name type="scientific">Cannabis sativa</name>
    <name type="common">Hemp</name>
    <name type="synonym">Marijuana</name>
    <dbReference type="NCBI Taxonomy" id="3483"/>
    <lineage>
        <taxon>Eukaryota</taxon>
        <taxon>Viridiplantae</taxon>
        <taxon>Streptophyta</taxon>
        <taxon>Embryophyta</taxon>
        <taxon>Tracheophyta</taxon>
        <taxon>Spermatophyta</taxon>
        <taxon>Magnoliopsida</taxon>
        <taxon>eudicotyledons</taxon>
        <taxon>Gunneridae</taxon>
        <taxon>Pentapetalae</taxon>
        <taxon>rosids</taxon>
        <taxon>fabids</taxon>
        <taxon>Rosales</taxon>
        <taxon>Cannabaceae</taxon>
        <taxon>Cannabis</taxon>
    </lineage>
</organism>
<reference evidence="7" key="1">
    <citation type="submission" date="2018-11" db="EMBL/GenBank/DDBJ databases">
        <authorList>
            <person name="Grassa J C."/>
        </authorList>
    </citation>
    <scope>NUCLEOTIDE SEQUENCE [LARGE SCALE GENOMIC DNA]</scope>
</reference>
<feature type="transmembrane region" description="Helical" evidence="6">
    <location>
        <begin position="392"/>
        <end position="416"/>
    </location>
</feature>
<feature type="transmembrane region" description="Helical" evidence="6">
    <location>
        <begin position="84"/>
        <end position="105"/>
    </location>
</feature>
<keyword evidence="4 6" id="KW-1133">Transmembrane helix</keyword>
<evidence type="ECO:0000313" key="7">
    <source>
        <dbReference type="EnsemblPlants" id="cds.novel_model_4834_5bd9a17a"/>
    </source>
</evidence>
<dbReference type="OMA" id="EGMIFIS"/>
<dbReference type="PANTHER" id="PTHR11206">
    <property type="entry name" value="MULTIDRUG RESISTANCE PROTEIN"/>
    <property type="match status" value="1"/>
</dbReference>
<name>A0A803R413_CANSA</name>
<reference evidence="7" key="2">
    <citation type="submission" date="2021-03" db="UniProtKB">
        <authorList>
            <consortium name="EnsemblPlants"/>
        </authorList>
    </citation>
    <scope>IDENTIFICATION</scope>
</reference>
<evidence type="ECO:0000256" key="5">
    <source>
        <dbReference type="ARBA" id="ARBA00023136"/>
    </source>
</evidence>
<dbReference type="Gramene" id="novel_model_4834_5bd9a17a">
    <property type="protein sequence ID" value="cds.novel_model_4834_5bd9a17a"/>
    <property type="gene ID" value="novel_gene_2523_5bd9a17a"/>
</dbReference>
<dbReference type="Proteomes" id="UP000596661">
    <property type="component" value="Chromosome 6"/>
</dbReference>
<feature type="transmembrane region" description="Helical" evidence="6">
    <location>
        <begin position="428"/>
        <end position="447"/>
    </location>
</feature>
<feature type="transmembrane region" description="Helical" evidence="6">
    <location>
        <begin position="271"/>
        <end position="291"/>
    </location>
</feature>
<dbReference type="InterPro" id="IPR002528">
    <property type="entry name" value="MATE_fam"/>
</dbReference>
<dbReference type="GO" id="GO:1990961">
    <property type="term" value="P:xenobiotic detoxification by transmembrane export across the plasma membrane"/>
    <property type="evidence" value="ECO:0007669"/>
    <property type="project" value="InterPro"/>
</dbReference>
<feature type="transmembrane region" description="Helical" evidence="6">
    <location>
        <begin position="453"/>
        <end position="473"/>
    </location>
</feature>
<evidence type="ECO:0000313" key="8">
    <source>
        <dbReference type="Proteomes" id="UP000596661"/>
    </source>
</evidence>
<dbReference type="Pfam" id="PF01554">
    <property type="entry name" value="MatE"/>
    <property type="match status" value="2"/>
</dbReference>
<evidence type="ECO:0000256" key="3">
    <source>
        <dbReference type="ARBA" id="ARBA00022692"/>
    </source>
</evidence>
<evidence type="ECO:0000256" key="4">
    <source>
        <dbReference type="ARBA" id="ARBA00022989"/>
    </source>
</evidence>
<dbReference type="GO" id="GO:0016020">
    <property type="term" value="C:membrane"/>
    <property type="evidence" value="ECO:0007669"/>
    <property type="project" value="UniProtKB-SubCell"/>
</dbReference>
<feature type="transmembrane region" description="Helical" evidence="6">
    <location>
        <begin position="135"/>
        <end position="156"/>
    </location>
</feature>
<dbReference type="CDD" id="cd13132">
    <property type="entry name" value="MATE_eukaryotic"/>
    <property type="match status" value="1"/>
</dbReference>
<gene>
    <name evidence="7" type="primary">LOC115719395</name>
</gene>
<comment type="similarity">
    <text evidence="2 6">Belongs to the multi antimicrobial extrusion (MATE) (TC 2.A.66.1) family.</text>
</comment>
<dbReference type="EMBL" id="UZAU01000565">
    <property type="status" value="NOT_ANNOTATED_CDS"/>
    <property type="molecule type" value="Genomic_DNA"/>
</dbReference>
<sequence length="505" mass="55748">MDEPLLERTASEIVNGNINNHVSAEEGIINEDYSPARGFKELKTVFWLESLKLWRIAGPAVVTIMCQYGTNSATSIFVGHLGDIQLSAISISLGVVGTFSFGFMLGMGSALETLCGQAFGAGQVHMLGIYMQRSWIILFSFCILLTPIYIFAGPILKLLGQNDEIADLAGQFSIQIIPQLFSLAFNFPAQKFLQSQSKFDVLAWISFLALIAHIGLLWLFIYVLSLGTMGAAIAFNITRWGLCLAQIVYIMRWCNEGWTGFSWLAFKDLWAFLKLSFASALMLCLEIWYIMSIYLLTGSLDNAVIAVGSLSICLNLNGWEGILFVGVNAAISVRVSNELGRKRPRAAKYSVYVTLFQALLIGLFFMIVVLVARQYLALIYTNDAALRKSVSHLAYLLGFTMLLNSVQQVISGVAIGGGWQSTVAYVNLGSYYIFGLPLGYVLGHYAGFGVMGLWGGMIIGIALQTLILSIILYRTNWTKEVEQSTERVREWGGEDTNDKATQDQI</sequence>
<feature type="transmembrane region" description="Helical" evidence="6">
    <location>
        <begin position="229"/>
        <end position="250"/>
    </location>
</feature>
<feature type="transmembrane region" description="Helical" evidence="6">
    <location>
        <begin position="351"/>
        <end position="372"/>
    </location>
</feature>
<keyword evidence="8" id="KW-1185">Reference proteome</keyword>
<proteinExistence type="inferred from homology"/>
<evidence type="ECO:0000256" key="6">
    <source>
        <dbReference type="RuleBase" id="RU004914"/>
    </source>
</evidence>